<name>A0A9P4IZU1_9PEZI</name>
<reference evidence="1" key="1">
    <citation type="journal article" date="2020" name="Stud. Mycol.">
        <title>101 Dothideomycetes genomes: a test case for predicting lifestyles and emergence of pathogens.</title>
        <authorList>
            <person name="Haridas S."/>
            <person name="Albert R."/>
            <person name="Binder M."/>
            <person name="Bloem J."/>
            <person name="Labutti K."/>
            <person name="Salamov A."/>
            <person name="Andreopoulos B."/>
            <person name="Baker S."/>
            <person name="Barry K."/>
            <person name="Bills G."/>
            <person name="Bluhm B."/>
            <person name="Cannon C."/>
            <person name="Castanera R."/>
            <person name="Culley D."/>
            <person name="Daum C."/>
            <person name="Ezra D."/>
            <person name="Gonzalez J."/>
            <person name="Henrissat B."/>
            <person name="Kuo A."/>
            <person name="Liang C."/>
            <person name="Lipzen A."/>
            <person name="Lutzoni F."/>
            <person name="Magnuson J."/>
            <person name="Mondo S."/>
            <person name="Nolan M."/>
            <person name="Ohm R."/>
            <person name="Pangilinan J."/>
            <person name="Park H.-J."/>
            <person name="Ramirez L."/>
            <person name="Alfaro M."/>
            <person name="Sun H."/>
            <person name="Tritt A."/>
            <person name="Yoshinaga Y."/>
            <person name="Zwiers L.-H."/>
            <person name="Turgeon B."/>
            <person name="Goodwin S."/>
            <person name="Spatafora J."/>
            <person name="Crous P."/>
            <person name="Grigoriev I."/>
        </authorList>
    </citation>
    <scope>NUCLEOTIDE SEQUENCE</scope>
    <source>
        <strain evidence="1">CBS 260.36</strain>
    </source>
</reference>
<evidence type="ECO:0000313" key="1">
    <source>
        <dbReference type="EMBL" id="KAF2151731.1"/>
    </source>
</evidence>
<keyword evidence="2" id="KW-1185">Reference proteome</keyword>
<dbReference type="Proteomes" id="UP000799439">
    <property type="component" value="Unassembled WGS sequence"/>
</dbReference>
<comment type="caution">
    <text evidence="1">The sequence shown here is derived from an EMBL/GenBank/DDBJ whole genome shotgun (WGS) entry which is preliminary data.</text>
</comment>
<dbReference type="AlphaFoldDB" id="A0A9P4IZU1"/>
<evidence type="ECO:0000313" key="2">
    <source>
        <dbReference type="Proteomes" id="UP000799439"/>
    </source>
</evidence>
<dbReference type="OrthoDB" id="5343383at2759"/>
<gene>
    <name evidence="1" type="ORF">K461DRAFT_279225</name>
</gene>
<sequence>MPYVKPEHILNPPTGGWPLITRELIVEHCNKSEEVYELTKHLPYVLEHRGMDQEYLLKPYSALCDSHEPRPDDRSWVNMLCPPYIDPLPVWTLPMTFQTEDLFGTYAVLDVTDGTITEMGNEPTIPNNKLYPDQDPRSWRNNALYQNNPSDATLPITTYFQKVTDKFRRLEYIGHPEPRWQRITETVIGEGPHADEDDVRMVQNLKRIYLEHGWPDVFDRAGCDNAVRKWLVDEGERVRREQDKRLAELLAASEAVRRAQS</sequence>
<proteinExistence type="predicted"/>
<protein>
    <submittedName>
        <fullName evidence="1">Uncharacterized protein</fullName>
    </submittedName>
</protein>
<accession>A0A9P4IZU1</accession>
<organism evidence="1 2">
    <name type="scientific">Myriangium duriaei CBS 260.36</name>
    <dbReference type="NCBI Taxonomy" id="1168546"/>
    <lineage>
        <taxon>Eukaryota</taxon>
        <taxon>Fungi</taxon>
        <taxon>Dikarya</taxon>
        <taxon>Ascomycota</taxon>
        <taxon>Pezizomycotina</taxon>
        <taxon>Dothideomycetes</taxon>
        <taxon>Dothideomycetidae</taxon>
        <taxon>Myriangiales</taxon>
        <taxon>Myriangiaceae</taxon>
        <taxon>Myriangium</taxon>
    </lineage>
</organism>
<dbReference type="EMBL" id="ML996087">
    <property type="protein sequence ID" value="KAF2151731.1"/>
    <property type="molecule type" value="Genomic_DNA"/>
</dbReference>